<evidence type="ECO:0000313" key="2">
    <source>
        <dbReference type="Proteomes" id="UP000297861"/>
    </source>
</evidence>
<evidence type="ECO:0000313" key="1">
    <source>
        <dbReference type="EMBL" id="TFD98075.1"/>
    </source>
</evidence>
<dbReference type="PROSITE" id="PS51257">
    <property type="entry name" value="PROKAR_LIPOPROTEIN"/>
    <property type="match status" value="1"/>
</dbReference>
<protein>
    <recommendedName>
        <fullName evidence="3">LptE family protein</fullName>
    </recommendedName>
</protein>
<dbReference type="GO" id="GO:0019867">
    <property type="term" value="C:outer membrane"/>
    <property type="evidence" value="ECO:0007669"/>
    <property type="project" value="InterPro"/>
</dbReference>
<dbReference type="Proteomes" id="UP000297861">
    <property type="component" value="Unassembled WGS sequence"/>
</dbReference>
<gene>
    <name evidence="1" type="ORF">E2605_05500</name>
</gene>
<dbReference type="RefSeq" id="WP_026626444.1">
    <property type="nucleotide sequence ID" value="NZ_AP028867.1"/>
</dbReference>
<dbReference type="OrthoDB" id="9790776at2"/>
<proteinExistence type="predicted"/>
<dbReference type="InterPro" id="IPR007485">
    <property type="entry name" value="LPS_assembly_LptE"/>
</dbReference>
<dbReference type="STRING" id="1121485.GCA_000426485_02559"/>
<name>A0A4Y8L5Z8_9BACT</name>
<dbReference type="EMBL" id="SOML01000002">
    <property type="protein sequence ID" value="TFD98075.1"/>
    <property type="molecule type" value="Genomic_DNA"/>
</dbReference>
<reference evidence="1 2" key="1">
    <citation type="submission" date="2019-03" db="EMBL/GenBank/DDBJ databases">
        <title>San Antonio Military Medical Center submission to MRSN (WRAIR), pending publication.</title>
        <authorList>
            <person name="Blyth D.M."/>
            <person name="Mccarthy S.L."/>
            <person name="Schall S.E."/>
            <person name="Stam J.A."/>
            <person name="Ong A.C."/>
            <person name="Mcgann P.T."/>
        </authorList>
    </citation>
    <scope>NUCLEOTIDE SEQUENCE [LARGE SCALE GENOMIC DNA]</scope>
    <source>
        <strain evidence="1 2">MRSN571793</strain>
    </source>
</reference>
<comment type="caution">
    <text evidence="1">The sequence shown here is derived from an EMBL/GenBank/DDBJ whole genome shotgun (WGS) entry which is preliminary data.</text>
</comment>
<organism evidence="1 2">
    <name type="scientific">Dysgonomonas capnocytophagoides</name>
    <dbReference type="NCBI Taxonomy" id="45254"/>
    <lineage>
        <taxon>Bacteria</taxon>
        <taxon>Pseudomonadati</taxon>
        <taxon>Bacteroidota</taxon>
        <taxon>Bacteroidia</taxon>
        <taxon>Bacteroidales</taxon>
        <taxon>Dysgonomonadaceae</taxon>
        <taxon>Dysgonomonas</taxon>
    </lineage>
</organism>
<dbReference type="AlphaFoldDB" id="A0A4Y8L5Z8"/>
<dbReference type="GO" id="GO:0043165">
    <property type="term" value="P:Gram-negative-bacterium-type cell outer membrane assembly"/>
    <property type="evidence" value="ECO:0007669"/>
    <property type="project" value="InterPro"/>
</dbReference>
<dbReference type="Pfam" id="PF04390">
    <property type="entry name" value="LptE"/>
    <property type="match status" value="1"/>
</dbReference>
<keyword evidence="2" id="KW-1185">Reference proteome</keyword>
<sequence>MNKFIACLLVIAAVVSCRVSYQFNGASIDYSKIKTLYIKNFQNQAERVNPSLAPAFNIQMKDVFTRNTKLNILSNGPADIEIEGEIIRYDLMGLAVKENALASTTRLTMAVRVRYRNNVNPNEDKEETFSAYRDFDSRLGLSSVEEGLYDELNKEIVDQIFNATMSNW</sequence>
<accession>A0A4Y8L5Z8</accession>
<evidence type="ECO:0008006" key="3">
    <source>
        <dbReference type="Google" id="ProtNLM"/>
    </source>
</evidence>